<reference evidence="9" key="3">
    <citation type="submission" date="2020-12" db="UniProtKB">
        <authorList>
            <consortium name="EnsemblPlants"/>
        </authorList>
    </citation>
    <scope>IDENTIFICATION</scope>
</reference>
<dbReference type="OrthoDB" id="64767at2759"/>
<dbReference type="PaxDb" id="3218-PP1S182_57V6.1"/>
<dbReference type="STRING" id="3218.A0A2K1JKX9"/>
<dbReference type="GO" id="GO:0003724">
    <property type="term" value="F:RNA helicase activity"/>
    <property type="evidence" value="ECO:0000318"/>
    <property type="project" value="GO_Central"/>
</dbReference>
<evidence type="ECO:0000313" key="10">
    <source>
        <dbReference type="Proteomes" id="UP000006727"/>
    </source>
</evidence>
<keyword evidence="1" id="KW-0547">Nucleotide-binding</keyword>
<dbReference type="EnsemblPlants" id="Pp3c13_6210V3.3">
    <property type="protein sequence ID" value="Pp3c13_6210V3.3"/>
    <property type="gene ID" value="Pp3c13_6210"/>
</dbReference>
<dbReference type="PANTHER" id="PTHR12131">
    <property type="entry name" value="ATP-DEPENDENT RNA AND DNA HELICASE"/>
    <property type="match status" value="1"/>
</dbReference>
<dbReference type="PANTHER" id="PTHR12131:SF1">
    <property type="entry name" value="ATP-DEPENDENT RNA HELICASE SUPV3L1, MITOCHONDRIAL-RELATED"/>
    <property type="match status" value="1"/>
</dbReference>
<evidence type="ECO:0000259" key="7">
    <source>
        <dbReference type="PROSITE" id="PS51194"/>
    </source>
</evidence>
<evidence type="ECO:0000256" key="1">
    <source>
        <dbReference type="ARBA" id="ARBA00022741"/>
    </source>
</evidence>
<dbReference type="InterPro" id="IPR001650">
    <property type="entry name" value="Helicase_C-like"/>
</dbReference>
<dbReference type="Pfam" id="PF25446">
    <property type="entry name" value="SH3_ISE2"/>
    <property type="match status" value="1"/>
</dbReference>
<dbReference type="GO" id="GO:0055087">
    <property type="term" value="C:Ski complex"/>
    <property type="evidence" value="ECO:0000318"/>
    <property type="project" value="GO_Central"/>
</dbReference>
<dbReference type="SUPFAM" id="SSF52540">
    <property type="entry name" value="P-loop containing nucleoside triphosphate hydrolases"/>
    <property type="match status" value="1"/>
</dbReference>
<feature type="domain" description="Helicase C-terminal" evidence="7">
    <location>
        <begin position="426"/>
        <end position="622"/>
    </location>
</feature>
<reference evidence="8 10" key="1">
    <citation type="journal article" date="2008" name="Science">
        <title>The Physcomitrella genome reveals evolutionary insights into the conquest of land by plants.</title>
        <authorList>
            <person name="Rensing S."/>
            <person name="Lang D."/>
            <person name="Zimmer A."/>
            <person name="Terry A."/>
            <person name="Salamov A."/>
            <person name="Shapiro H."/>
            <person name="Nishiyama T."/>
            <person name="Perroud P.-F."/>
            <person name="Lindquist E."/>
            <person name="Kamisugi Y."/>
            <person name="Tanahashi T."/>
            <person name="Sakakibara K."/>
            <person name="Fujita T."/>
            <person name="Oishi K."/>
            <person name="Shin-I T."/>
            <person name="Kuroki Y."/>
            <person name="Toyoda A."/>
            <person name="Suzuki Y."/>
            <person name="Hashimoto A."/>
            <person name="Yamaguchi K."/>
            <person name="Sugano A."/>
            <person name="Kohara Y."/>
            <person name="Fujiyama A."/>
            <person name="Anterola A."/>
            <person name="Aoki S."/>
            <person name="Ashton N."/>
            <person name="Barbazuk W.B."/>
            <person name="Barker E."/>
            <person name="Bennetzen J."/>
            <person name="Bezanilla M."/>
            <person name="Blankenship R."/>
            <person name="Cho S.H."/>
            <person name="Dutcher S."/>
            <person name="Estelle M."/>
            <person name="Fawcett J.A."/>
            <person name="Gundlach H."/>
            <person name="Hanada K."/>
            <person name="Heyl A."/>
            <person name="Hicks K.A."/>
            <person name="Hugh J."/>
            <person name="Lohr M."/>
            <person name="Mayer K."/>
            <person name="Melkozernov A."/>
            <person name="Murata T."/>
            <person name="Nelson D."/>
            <person name="Pils B."/>
            <person name="Prigge M."/>
            <person name="Reiss B."/>
            <person name="Renner T."/>
            <person name="Rombauts S."/>
            <person name="Rushton P."/>
            <person name="Sanderfoot A."/>
            <person name="Schween G."/>
            <person name="Shiu S.-H."/>
            <person name="Stueber K."/>
            <person name="Theodoulou F.L."/>
            <person name="Tu H."/>
            <person name="Van de Peer Y."/>
            <person name="Verrier P.J."/>
            <person name="Waters E."/>
            <person name="Wood A."/>
            <person name="Yang L."/>
            <person name="Cove D."/>
            <person name="Cuming A."/>
            <person name="Hasebe M."/>
            <person name="Lucas S."/>
            <person name="Mishler D.B."/>
            <person name="Reski R."/>
            <person name="Grigoriev I."/>
            <person name="Quatrano R.S."/>
            <person name="Boore J.L."/>
        </authorList>
    </citation>
    <scope>NUCLEOTIDE SEQUENCE [LARGE SCALE GENOMIC DNA]</scope>
    <source>
        <strain evidence="9 10">cv. Gransden 2004</strain>
    </source>
</reference>
<evidence type="ECO:0000259" key="6">
    <source>
        <dbReference type="PROSITE" id="PS51192"/>
    </source>
</evidence>
<dbReference type="CDD" id="cd18795">
    <property type="entry name" value="SF2_C_Ski2"/>
    <property type="match status" value="1"/>
</dbReference>
<feature type="domain" description="Helicase ATP-binding" evidence="6">
    <location>
        <begin position="156"/>
        <end position="320"/>
    </location>
</feature>
<dbReference type="AlphaFoldDB" id="A0A2K1JKX9"/>
<protein>
    <submittedName>
        <fullName evidence="8 9">Uncharacterized protein</fullName>
    </submittedName>
</protein>
<dbReference type="SMART" id="SM00487">
    <property type="entry name" value="DEXDc"/>
    <property type="match status" value="1"/>
</dbReference>
<dbReference type="FunFam" id="1.10.3380.30:FF:000007">
    <property type="entry name" value="DExH-box ATP-dependent RNA helicase DExH15 chloroplastic"/>
    <property type="match status" value="1"/>
</dbReference>
<evidence type="ECO:0000313" key="8">
    <source>
        <dbReference type="EMBL" id="PNR42214.1"/>
    </source>
</evidence>
<reference evidence="8 10" key="2">
    <citation type="journal article" date="2018" name="Plant J.">
        <title>The Physcomitrella patens chromosome-scale assembly reveals moss genome structure and evolution.</title>
        <authorList>
            <person name="Lang D."/>
            <person name="Ullrich K.K."/>
            <person name="Murat F."/>
            <person name="Fuchs J."/>
            <person name="Jenkins J."/>
            <person name="Haas F.B."/>
            <person name="Piednoel M."/>
            <person name="Gundlach H."/>
            <person name="Van Bel M."/>
            <person name="Meyberg R."/>
            <person name="Vives C."/>
            <person name="Morata J."/>
            <person name="Symeonidi A."/>
            <person name="Hiss M."/>
            <person name="Muchero W."/>
            <person name="Kamisugi Y."/>
            <person name="Saleh O."/>
            <person name="Blanc G."/>
            <person name="Decker E.L."/>
            <person name="van Gessel N."/>
            <person name="Grimwood J."/>
            <person name="Hayes R.D."/>
            <person name="Graham S.W."/>
            <person name="Gunter L.E."/>
            <person name="McDaniel S.F."/>
            <person name="Hoernstein S.N.W."/>
            <person name="Larsson A."/>
            <person name="Li F.W."/>
            <person name="Perroud P.F."/>
            <person name="Phillips J."/>
            <person name="Ranjan P."/>
            <person name="Rokshar D.S."/>
            <person name="Rothfels C.J."/>
            <person name="Schneider L."/>
            <person name="Shu S."/>
            <person name="Stevenson D.W."/>
            <person name="Thummler F."/>
            <person name="Tillich M."/>
            <person name="Villarreal Aguilar J.C."/>
            <person name="Widiez T."/>
            <person name="Wong G.K."/>
            <person name="Wymore A."/>
            <person name="Zhang Y."/>
            <person name="Zimmer A.D."/>
            <person name="Quatrano R.S."/>
            <person name="Mayer K.F.X."/>
            <person name="Goodstein D."/>
            <person name="Casacuberta J.M."/>
            <person name="Vandepoele K."/>
            <person name="Reski R."/>
            <person name="Cuming A.C."/>
            <person name="Tuskan G.A."/>
            <person name="Maumus F."/>
            <person name="Salse J."/>
            <person name="Schmutz J."/>
            <person name="Rensing S.A."/>
        </authorList>
    </citation>
    <scope>NUCLEOTIDE SEQUENCE [LARGE SCALE GENOMIC DNA]</scope>
    <source>
        <strain evidence="9 10">cv. Gransden 2004</strain>
    </source>
</reference>
<organism evidence="8">
    <name type="scientific">Physcomitrium patens</name>
    <name type="common">Spreading-leaved earth moss</name>
    <name type="synonym">Physcomitrella patens</name>
    <dbReference type="NCBI Taxonomy" id="3218"/>
    <lineage>
        <taxon>Eukaryota</taxon>
        <taxon>Viridiplantae</taxon>
        <taxon>Streptophyta</taxon>
        <taxon>Embryophyta</taxon>
        <taxon>Bryophyta</taxon>
        <taxon>Bryophytina</taxon>
        <taxon>Bryopsida</taxon>
        <taxon>Funariidae</taxon>
        <taxon>Funariales</taxon>
        <taxon>Funariaceae</taxon>
        <taxon>Physcomitrium</taxon>
    </lineage>
</organism>
<dbReference type="GO" id="GO:0003676">
    <property type="term" value="F:nucleic acid binding"/>
    <property type="evidence" value="ECO:0007669"/>
    <property type="project" value="InterPro"/>
</dbReference>
<keyword evidence="2" id="KW-0378">Hydrolase</keyword>
<dbReference type="Pfam" id="PF08148">
    <property type="entry name" value="DSHCT"/>
    <property type="match status" value="1"/>
</dbReference>
<dbReference type="PROSITE" id="PS51192">
    <property type="entry name" value="HELICASE_ATP_BIND_1"/>
    <property type="match status" value="1"/>
</dbReference>
<evidence type="ECO:0000313" key="9">
    <source>
        <dbReference type="EnsemblPlants" id="Pp3c13_6210V3.1"/>
    </source>
</evidence>
<dbReference type="SMART" id="SM01142">
    <property type="entry name" value="DSHCT"/>
    <property type="match status" value="1"/>
</dbReference>
<dbReference type="GO" id="GO:0016787">
    <property type="term" value="F:hydrolase activity"/>
    <property type="evidence" value="ECO:0007669"/>
    <property type="project" value="UniProtKB-KW"/>
</dbReference>
<feature type="region of interest" description="Disordered" evidence="5">
    <location>
        <begin position="383"/>
        <end position="406"/>
    </location>
</feature>
<dbReference type="Gramene" id="Pp3c13_6210V3.1">
    <property type="protein sequence ID" value="Pp3c13_6210V3.1"/>
    <property type="gene ID" value="Pp3c13_6210"/>
</dbReference>
<dbReference type="KEGG" id="ppp:112290203"/>
<dbReference type="InterPro" id="IPR014001">
    <property type="entry name" value="Helicase_ATP-bd"/>
</dbReference>
<accession>A0A2K1JKX9</accession>
<evidence type="ECO:0000256" key="2">
    <source>
        <dbReference type="ARBA" id="ARBA00022801"/>
    </source>
</evidence>
<dbReference type="SMART" id="SM00490">
    <property type="entry name" value="HELICc"/>
    <property type="match status" value="1"/>
</dbReference>
<dbReference type="Gramene" id="Pp3c13_6210V3.3">
    <property type="protein sequence ID" value="Pp3c13_6210V3.3"/>
    <property type="gene ID" value="Pp3c13_6210"/>
</dbReference>
<keyword evidence="4" id="KW-0067">ATP-binding</keyword>
<evidence type="ECO:0000256" key="5">
    <source>
        <dbReference type="SAM" id="MobiDB-lite"/>
    </source>
</evidence>
<name>A0A2K1JKX9_PHYPA</name>
<dbReference type="EnsemblPlants" id="Pp3c13_6210V3.4">
    <property type="protein sequence ID" value="Pp3c13_6210V3.4"/>
    <property type="gene ID" value="Pp3c13_6210"/>
</dbReference>
<evidence type="ECO:0000256" key="4">
    <source>
        <dbReference type="ARBA" id="ARBA00022840"/>
    </source>
</evidence>
<dbReference type="InterPro" id="IPR050699">
    <property type="entry name" value="RNA-DNA_Helicase"/>
</dbReference>
<dbReference type="GO" id="GO:0070478">
    <property type="term" value="P:nuclear-transcribed mRNA catabolic process, 3'-5' exonucleolytic nonsense-mediated decay"/>
    <property type="evidence" value="ECO:0000318"/>
    <property type="project" value="GO_Central"/>
</dbReference>
<dbReference type="PROSITE" id="PS51194">
    <property type="entry name" value="HELICASE_CTER"/>
    <property type="match status" value="1"/>
</dbReference>
<dbReference type="InterPro" id="IPR011545">
    <property type="entry name" value="DEAD/DEAH_box_helicase_dom"/>
</dbReference>
<dbReference type="Gene3D" id="1.10.3380.30">
    <property type="match status" value="1"/>
</dbReference>
<evidence type="ECO:0000256" key="3">
    <source>
        <dbReference type="ARBA" id="ARBA00022806"/>
    </source>
</evidence>
<keyword evidence="10" id="KW-1185">Reference proteome</keyword>
<dbReference type="RefSeq" id="XP_024392015.1">
    <property type="nucleotide sequence ID" value="XM_024536247.2"/>
</dbReference>
<dbReference type="EnsemblPlants" id="Pp3c13_6210V3.1">
    <property type="protein sequence ID" value="Pp3c13_6210V3.1"/>
    <property type="gene ID" value="Pp3c13_6210"/>
</dbReference>
<dbReference type="InterPro" id="IPR012961">
    <property type="entry name" value="Ski2/MTR4_C"/>
</dbReference>
<dbReference type="Gramene" id="Pp3c13_6210V3.4">
    <property type="protein sequence ID" value="Pp3c13_6210V3.4"/>
    <property type="gene ID" value="Pp3c13_6210"/>
</dbReference>
<sequence length="1182" mass="131050">MAMSMITRQAALLVSPFDVQTRGVTFRRSSTTVARRQHSAPISVGGPAHGVGAVRLHVKIIFKLLLVDAGWSGIQTSIDSSESVIKDWKLKSYASENQGVLVFGDSARGDGDVGKGETGRDRMQEFRERVRDRELSLEDVASLYDFPLDNFQERGVTSFLEGSSLVVCAPTSSGKTLIAEAAAAAILARGKRLLYTTPLKALSNQKFREFQGTFGENNVGLLTGDAVVNRKAPIMVMTTEILRNMLYESVGSSAGKGWLTDVDAIVLDEVHYLSDISRGTVWEETIIYCPKDVQLICLSATVANPDELAGWITKVHGPTQLITASKRPVPLQWHFSTRQALLPLLNEESTAMNPKLKFKHDKESKRMFMDYFGEELYKNDQPSPLRTKTGFGGKDRGESRTQKGKDIEKKLSEEQLMFLRRKQVPKIMDTLMQLKERDMLPAMWFIFSRKGCDAAVSYVQECNLLSDDEVKQVQEALREYQHQHPDAIRHRSVKALLQGAAAHHAGCLPTWKAFIEELFQKGLVKVVFTTETLAAGVNMPTRTSVISSMSKRSNDGLALLSSNAMLQMAGRAGRRGIDDQGHVVVVQTPFEGAEDFCEVLFAGPEPLVSQFTTTYGMVLNLLAGPRVAILEEKSHNDERVRMTRRPRSLEEVNALVDQSFGNFVGSDVLVSAQQHLTSLRQEIERLQAEITSEGFFSCLAKELNKKQLQEYTALSKRVAEAKGLVQKSQQQLQHIREKMVERFIGSDDNPLPFLCVEFKDQMTGEERVVPVVCIGSSPSLTVETDTQEPELLGDEILVDDEDNEGLMSTASNIEGGYAIGSAISHYVGLGSDNYWYMFTGGSVKSVHNNLLISSTNSAGECVGTFLRERLRIGLLVWAKVGESGTSSCHAVWNGESGADTFAWACQVPSAHELAKEWQGSSDLVNAEKTLANHKEDVVKLTKKLKQTQGYRKYKLLLDLQQKRRKKITNLKSTASDIANRMKDLRPSEWQDFLHVMSVLQEAGALSADSNSLLPLGETAAVVRGTNELWLTLAVTRDATYSLEPAQLAAACGALVSEGMKTRNKSNTSMKYSESRGVRDWVIKMEDLREWVLRLQASHGVEIPVLLDKSFAGILEAWASGVSWQELIEHCDMDEGDAARLLRKTLDLVSQIPYLPHIDPKIETNARAAQAAMDRSPISELFM</sequence>
<dbReference type="EMBL" id="ABEU02000013">
    <property type="protein sequence ID" value="PNR42214.1"/>
    <property type="molecule type" value="Genomic_DNA"/>
</dbReference>
<proteinExistence type="predicted"/>
<dbReference type="FunCoup" id="A0A2K1JKX9">
    <property type="interactions" value="1026"/>
</dbReference>
<dbReference type="Pfam" id="PF00270">
    <property type="entry name" value="DEAD"/>
    <property type="match status" value="1"/>
</dbReference>
<dbReference type="GO" id="GO:0005524">
    <property type="term" value="F:ATP binding"/>
    <property type="evidence" value="ECO:0007669"/>
    <property type="project" value="UniProtKB-KW"/>
</dbReference>
<gene>
    <name evidence="9" type="primary">LOC112290203</name>
    <name evidence="8" type="ORF">PHYPA_017043</name>
</gene>
<keyword evidence="3" id="KW-0347">Helicase</keyword>
<dbReference type="Proteomes" id="UP000006727">
    <property type="component" value="Chromosome 13"/>
</dbReference>
<dbReference type="InterPro" id="IPR027417">
    <property type="entry name" value="P-loop_NTPase"/>
</dbReference>
<dbReference type="InterPro" id="IPR057416">
    <property type="entry name" value="SH3_ISE2"/>
</dbReference>
<feature type="compositionally biased region" description="Basic and acidic residues" evidence="5">
    <location>
        <begin position="393"/>
        <end position="406"/>
    </location>
</feature>
<dbReference type="Gene3D" id="3.40.50.300">
    <property type="entry name" value="P-loop containing nucleotide triphosphate hydrolases"/>
    <property type="match status" value="2"/>
</dbReference>
<dbReference type="GeneID" id="112290203"/>